<name>A0ABX8EMG0_9ACTN</name>
<keyword evidence="2" id="KW-1185">Reference proteome</keyword>
<evidence type="ECO:0000313" key="1">
    <source>
        <dbReference type="EMBL" id="QVT81085.1"/>
    </source>
</evidence>
<evidence type="ECO:0000313" key="2">
    <source>
        <dbReference type="Proteomes" id="UP000679307"/>
    </source>
</evidence>
<dbReference type="Proteomes" id="UP000679307">
    <property type="component" value="Chromosome"/>
</dbReference>
<organism evidence="1 2">
    <name type="scientific">Nocardioides aquaticus</name>
    <dbReference type="NCBI Taxonomy" id="160826"/>
    <lineage>
        <taxon>Bacteria</taxon>
        <taxon>Bacillati</taxon>
        <taxon>Actinomycetota</taxon>
        <taxon>Actinomycetes</taxon>
        <taxon>Propionibacteriales</taxon>
        <taxon>Nocardioidaceae</taxon>
        <taxon>Nocardioides</taxon>
    </lineage>
</organism>
<protein>
    <recommendedName>
        <fullName evidence="3">Transcriptional regulator, AbiEi antitoxin, Type IV TA system</fullName>
    </recommendedName>
</protein>
<accession>A0ABX8EMG0</accession>
<proteinExistence type="predicted"/>
<reference evidence="1 2" key="1">
    <citation type="submission" date="2021-05" db="EMBL/GenBank/DDBJ databases">
        <title>Complete genome of Nocardioides aquaticus KCTC 9944T isolated from meromictic and hypersaline Ekho Lake, Antarctica.</title>
        <authorList>
            <person name="Hwang K."/>
            <person name="Kim K.M."/>
            <person name="Choe H."/>
        </authorList>
    </citation>
    <scope>NUCLEOTIDE SEQUENCE [LARGE SCALE GENOMIC DNA]</scope>
    <source>
        <strain evidence="1 2">KCTC 9944</strain>
    </source>
</reference>
<dbReference type="EMBL" id="CP075371">
    <property type="protein sequence ID" value="QVT81085.1"/>
    <property type="molecule type" value="Genomic_DNA"/>
</dbReference>
<sequence length="353" mass="38447">MGSGQGNPGGVTTPTLDQLAALMGRQHGLVLRRQAVAAGMTGPEIDRRRRTGEWVAVRQGVYTARARWEALEPYVGRPRARVLAASLAMALPHVMSHDSAALLLGLPVLLGEPETVHVTRTRVVGGRGATGVTHHLAPYEERQVCLVDGVRVLDPARTAVDIARYAGMRQGLPACDSALRSGVSRAALEAALVPMTSWPGVTAARRCVALADARADTIGESLLRLLVVELGLGEVDLQFGLGDATRSGWADLRVGRHLFEFDGHLKYRRPDEGGVAREDPDQVLWKEKKRHAWFTGFRLGMSRVTWVDLRPDHWQATGVRLVREHAATRAAYGDSVEDLAAYRLLPEARPRVA</sequence>
<evidence type="ECO:0008006" key="3">
    <source>
        <dbReference type="Google" id="ProtNLM"/>
    </source>
</evidence>
<gene>
    <name evidence="1" type="ORF">ENKNEFLB_03492</name>
</gene>